<dbReference type="EMBL" id="JALP01000174">
    <property type="protein sequence ID" value="THG90096.1"/>
    <property type="molecule type" value="Genomic_DNA"/>
</dbReference>
<proteinExistence type="predicted"/>
<keyword evidence="1" id="KW-0472">Membrane</keyword>
<gene>
    <name evidence="2" type="ORF">AJ85_13325</name>
</gene>
<evidence type="ECO:0000256" key="1">
    <source>
        <dbReference type="SAM" id="Phobius"/>
    </source>
</evidence>
<name>A0A4S4JXW7_ALKAL</name>
<evidence type="ECO:0000313" key="3">
    <source>
        <dbReference type="Proteomes" id="UP000297014"/>
    </source>
</evidence>
<keyword evidence="1" id="KW-1133">Transmembrane helix</keyword>
<reference evidence="2 3" key="1">
    <citation type="submission" date="2014-01" db="EMBL/GenBank/DDBJ databases">
        <title>Draft genome sequencing of Bacillus alcalophilus CGMCC 1.3604.</title>
        <authorList>
            <person name="Yang J."/>
            <person name="Diao L."/>
            <person name="Yang S."/>
        </authorList>
    </citation>
    <scope>NUCLEOTIDE SEQUENCE [LARGE SCALE GENOMIC DNA]</scope>
    <source>
        <strain evidence="2 3">CGMCC 1.3604</strain>
    </source>
</reference>
<organism evidence="2 3">
    <name type="scientific">Alkalihalobacillus alcalophilus ATCC 27647 = CGMCC 1.3604</name>
    <dbReference type="NCBI Taxonomy" id="1218173"/>
    <lineage>
        <taxon>Bacteria</taxon>
        <taxon>Bacillati</taxon>
        <taxon>Bacillota</taxon>
        <taxon>Bacilli</taxon>
        <taxon>Bacillales</taxon>
        <taxon>Bacillaceae</taxon>
        <taxon>Alkalihalobacillus</taxon>
    </lineage>
</organism>
<feature type="transmembrane region" description="Helical" evidence="1">
    <location>
        <begin position="6"/>
        <end position="28"/>
    </location>
</feature>
<accession>A0A4S4JXW7</accession>
<sequence>MTLVQLTAVLGIGLLAMVVAVAMAYYMLKLSQLTD</sequence>
<protein>
    <submittedName>
        <fullName evidence="2">Uncharacterized protein</fullName>
    </submittedName>
</protein>
<dbReference type="Proteomes" id="UP000297014">
    <property type="component" value="Unassembled WGS sequence"/>
</dbReference>
<evidence type="ECO:0000313" key="2">
    <source>
        <dbReference type="EMBL" id="THG90096.1"/>
    </source>
</evidence>
<dbReference type="AlphaFoldDB" id="A0A4S4JXW7"/>
<comment type="caution">
    <text evidence="2">The sequence shown here is derived from an EMBL/GenBank/DDBJ whole genome shotgun (WGS) entry which is preliminary data.</text>
</comment>
<keyword evidence="1" id="KW-0812">Transmembrane</keyword>